<comment type="similarity">
    <text evidence="2">Belongs to the sulfatase family.</text>
</comment>
<evidence type="ECO:0000313" key="11">
    <source>
        <dbReference type="EMBL" id="CAL4782427.1"/>
    </source>
</evidence>
<proteinExistence type="inferred from homology"/>
<dbReference type="Gene3D" id="3.30.1120.10">
    <property type="match status" value="1"/>
</dbReference>
<dbReference type="PANTHER" id="PTHR42693">
    <property type="entry name" value="ARYLSULFATASE FAMILY MEMBER"/>
    <property type="match status" value="1"/>
</dbReference>
<organism evidence="9">
    <name type="scientific">Cladocopium goreaui</name>
    <dbReference type="NCBI Taxonomy" id="2562237"/>
    <lineage>
        <taxon>Eukaryota</taxon>
        <taxon>Sar</taxon>
        <taxon>Alveolata</taxon>
        <taxon>Dinophyceae</taxon>
        <taxon>Suessiales</taxon>
        <taxon>Symbiodiniaceae</taxon>
        <taxon>Cladocopium</taxon>
    </lineage>
</organism>
<dbReference type="GO" id="GO:0046872">
    <property type="term" value="F:metal ion binding"/>
    <property type="evidence" value="ECO:0007669"/>
    <property type="project" value="UniProtKB-KW"/>
</dbReference>
<evidence type="ECO:0000313" key="12">
    <source>
        <dbReference type="Proteomes" id="UP001152797"/>
    </source>
</evidence>
<evidence type="ECO:0000313" key="10">
    <source>
        <dbReference type="EMBL" id="CAL1148490.1"/>
    </source>
</evidence>
<dbReference type="EMBL" id="CAMXCT030002035">
    <property type="protein sequence ID" value="CAL4782427.1"/>
    <property type="molecule type" value="Genomic_DNA"/>
</dbReference>
<evidence type="ECO:0000256" key="5">
    <source>
        <dbReference type="ARBA" id="ARBA00022801"/>
    </source>
</evidence>
<dbReference type="GO" id="GO:0004065">
    <property type="term" value="F:arylsulfatase activity"/>
    <property type="evidence" value="ECO:0007669"/>
    <property type="project" value="TreeGrafter"/>
</dbReference>
<dbReference type="SUPFAM" id="SSF53649">
    <property type="entry name" value="Alkaline phosphatase-like"/>
    <property type="match status" value="1"/>
</dbReference>
<dbReference type="InterPro" id="IPR017850">
    <property type="entry name" value="Alkaline_phosphatase_core_sf"/>
</dbReference>
<accession>A0A9P1CP37</accession>
<evidence type="ECO:0000256" key="2">
    <source>
        <dbReference type="ARBA" id="ARBA00008779"/>
    </source>
</evidence>
<keyword evidence="3" id="KW-0479">Metal-binding</keyword>
<keyword evidence="12" id="KW-1185">Reference proteome</keyword>
<evidence type="ECO:0000256" key="6">
    <source>
        <dbReference type="ARBA" id="ARBA00022837"/>
    </source>
</evidence>
<evidence type="ECO:0000313" key="9">
    <source>
        <dbReference type="EMBL" id="CAI3995115.1"/>
    </source>
</evidence>
<dbReference type="InterPro" id="IPR000917">
    <property type="entry name" value="Sulfatase_N"/>
</dbReference>
<dbReference type="PANTHER" id="PTHR42693:SF42">
    <property type="entry name" value="ARYLSULFATASE G"/>
    <property type="match status" value="1"/>
</dbReference>
<comment type="cofactor">
    <cofactor evidence="1">
        <name>Ca(2+)</name>
        <dbReference type="ChEBI" id="CHEBI:29108"/>
    </cofactor>
</comment>
<dbReference type="Gene3D" id="3.40.720.10">
    <property type="entry name" value="Alkaline Phosphatase, subunit A"/>
    <property type="match status" value="1"/>
</dbReference>
<evidence type="ECO:0000256" key="4">
    <source>
        <dbReference type="ARBA" id="ARBA00022729"/>
    </source>
</evidence>
<reference evidence="10" key="2">
    <citation type="submission" date="2024-04" db="EMBL/GenBank/DDBJ databases">
        <authorList>
            <person name="Chen Y."/>
            <person name="Shah S."/>
            <person name="Dougan E. K."/>
            <person name="Thang M."/>
            <person name="Chan C."/>
        </authorList>
    </citation>
    <scope>NUCLEOTIDE SEQUENCE [LARGE SCALE GENOMIC DNA]</scope>
</reference>
<feature type="coiled-coil region" evidence="7">
    <location>
        <begin position="38"/>
        <end position="121"/>
    </location>
</feature>
<evidence type="ECO:0000256" key="1">
    <source>
        <dbReference type="ARBA" id="ARBA00001913"/>
    </source>
</evidence>
<dbReference type="OrthoDB" id="436918at2759"/>
<dbReference type="Pfam" id="PF00884">
    <property type="entry name" value="Sulfatase"/>
    <property type="match status" value="1"/>
</dbReference>
<evidence type="ECO:0000256" key="3">
    <source>
        <dbReference type="ARBA" id="ARBA00022723"/>
    </source>
</evidence>
<dbReference type="AlphaFoldDB" id="A0A9P1CP37"/>
<feature type="domain" description="Sulfatase N-terminal" evidence="8">
    <location>
        <begin position="256"/>
        <end position="605"/>
    </location>
</feature>
<dbReference type="EMBL" id="CAMXCT020002035">
    <property type="protein sequence ID" value="CAL1148490.1"/>
    <property type="molecule type" value="Genomic_DNA"/>
</dbReference>
<name>A0A9P1CP37_9DINO</name>
<dbReference type="PROSITE" id="PS00523">
    <property type="entry name" value="SULFATASE_1"/>
    <property type="match status" value="1"/>
</dbReference>
<evidence type="ECO:0000259" key="8">
    <source>
        <dbReference type="Pfam" id="PF00884"/>
    </source>
</evidence>
<protein>
    <submittedName>
        <fullName evidence="11">Sulfatase AslA</fullName>
    </submittedName>
</protein>
<keyword evidence="4" id="KW-0732">Signal</keyword>
<sequence>MRLQLMTESSKINDQHCEDLKKKMQKEDVTHDTLVGKRNVLDKELEDLNAQNRHAQQEVTTHQKQFERVKRRYRQTLSHKDSVLETLPPLEVTKKELEKRAKLQEEDIGRQRKLLEDIQAEVDLFIGAFLKQESLEKEFPLHPRDKKEEYETINQQMEEMKKEIKTLKVEGKGTLAPLASAQVFEPNTRSAAALRFAGPEVKSEVSWLQQFFWAAAVQFDAYFEEAAVKNNASWAKEESEIQQKLQKLESKFKKKPNIIYILSDDIGFGELGWQGGGKHRGTPGPGLDDMAYQGMRFWSSYSEPSCTPSRVAIMTGRHPVRTGLTTVLWPGQVDGLSPEEVTIAEVLSAKGYHTAMWGKWHMGEEPEHAPENQGFDYAYYGLFNGAPDLWPDGYEMTAETPNSHRSQFLDFPGIEGYKEATGIDLSVSAYVARKGQERKAIEGLAGRPGPKRQEVFEEESIAQILKYVKEKAKDPKPFFIYWATYCQQLQGVSSHFNDPHVDHLNAQASMMAAHSSYVTRLLDTLKEEQIAENTLVVWMSDNGPMYAFYPNSGYSWLRGGKGQVLEGGVRTPSMAWWPGMILANQEPVDLLHITDLYTTAARLGGALDAIPEDRVVDGVDQLPLLLLGEGHGRRKKIFFYSGEQLGALRHGDIKAHFQPGASGGLPKMEAYNVRRDPGEKYGQFYPYLWTVTPIMNDVKAHKRMIQKFPHRGTVEQPKSCAK</sequence>
<gene>
    <name evidence="9" type="ORF">C1SCF055_LOCUS21712</name>
</gene>
<dbReference type="InterPro" id="IPR024607">
    <property type="entry name" value="Sulfatase_CS"/>
</dbReference>
<evidence type="ECO:0000256" key="7">
    <source>
        <dbReference type="SAM" id="Coils"/>
    </source>
</evidence>
<comment type="caution">
    <text evidence="9">The sequence shown here is derived from an EMBL/GenBank/DDBJ whole genome shotgun (WGS) entry which is preliminary data.</text>
</comment>
<keyword evidence="6" id="KW-0106">Calcium</keyword>
<reference evidence="9" key="1">
    <citation type="submission" date="2022-10" db="EMBL/GenBank/DDBJ databases">
        <authorList>
            <person name="Chen Y."/>
            <person name="Dougan E. K."/>
            <person name="Chan C."/>
            <person name="Rhodes N."/>
            <person name="Thang M."/>
        </authorList>
    </citation>
    <scope>NUCLEOTIDE SEQUENCE</scope>
</reference>
<dbReference type="Proteomes" id="UP001152797">
    <property type="component" value="Unassembled WGS sequence"/>
</dbReference>
<dbReference type="InterPro" id="IPR050738">
    <property type="entry name" value="Sulfatase"/>
</dbReference>
<keyword evidence="5" id="KW-0378">Hydrolase</keyword>
<dbReference type="EMBL" id="CAMXCT010002035">
    <property type="protein sequence ID" value="CAI3995115.1"/>
    <property type="molecule type" value="Genomic_DNA"/>
</dbReference>
<keyword evidence="7" id="KW-0175">Coiled coil</keyword>